<accession>A0ABR7XWG3</accession>
<evidence type="ECO:0000256" key="3">
    <source>
        <dbReference type="ARBA" id="ARBA00023002"/>
    </source>
</evidence>
<protein>
    <submittedName>
        <fullName evidence="6">FAD-dependent oxidoreductase</fullName>
    </submittedName>
</protein>
<gene>
    <name evidence="6" type="ORF">H8B21_17675</name>
</gene>
<dbReference type="Proteomes" id="UP000651112">
    <property type="component" value="Unassembled WGS sequence"/>
</dbReference>
<evidence type="ECO:0000313" key="6">
    <source>
        <dbReference type="EMBL" id="MBD1423398.1"/>
    </source>
</evidence>
<organism evidence="6 7">
    <name type="scientific">Sphingobacterium chuzhouense</name>
    <dbReference type="NCBI Taxonomy" id="1742264"/>
    <lineage>
        <taxon>Bacteria</taxon>
        <taxon>Pseudomonadati</taxon>
        <taxon>Bacteroidota</taxon>
        <taxon>Sphingobacteriia</taxon>
        <taxon>Sphingobacteriales</taxon>
        <taxon>Sphingobacteriaceae</taxon>
        <taxon>Sphingobacterium</taxon>
    </lineage>
</organism>
<dbReference type="RefSeq" id="WP_190315172.1">
    <property type="nucleotide sequence ID" value="NZ_JACNYL010000004.1"/>
</dbReference>
<dbReference type="InterPro" id="IPR039650">
    <property type="entry name" value="HdrA-like"/>
</dbReference>
<keyword evidence="4" id="KW-0408">Iron</keyword>
<reference evidence="6 7" key="1">
    <citation type="submission" date="2020-08" db="EMBL/GenBank/DDBJ databases">
        <title>Sphingobacterium sp. DN00404 isolated from aquaculture water.</title>
        <authorList>
            <person name="Zhang M."/>
        </authorList>
    </citation>
    <scope>NUCLEOTIDE SEQUENCE [LARGE SCALE GENOMIC DNA]</scope>
    <source>
        <strain evidence="6 7">KCTC 42746</strain>
    </source>
</reference>
<evidence type="ECO:0000256" key="5">
    <source>
        <dbReference type="ARBA" id="ARBA00023014"/>
    </source>
</evidence>
<keyword evidence="5" id="KW-0411">Iron-sulfur</keyword>
<keyword evidence="3" id="KW-0560">Oxidoreductase</keyword>
<keyword evidence="2" id="KW-0479">Metal-binding</keyword>
<name>A0ABR7XWG3_9SPHI</name>
<dbReference type="SUPFAM" id="SSF51905">
    <property type="entry name" value="FAD/NAD(P)-binding domain"/>
    <property type="match status" value="1"/>
</dbReference>
<keyword evidence="7" id="KW-1185">Reference proteome</keyword>
<dbReference type="Pfam" id="PF12831">
    <property type="entry name" value="FAD_oxidored"/>
    <property type="match status" value="1"/>
</dbReference>
<dbReference type="Gene3D" id="3.50.50.60">
    <property type="entry name" value="FAD/NAD(P)-binding domain"/>
    <property type="match status" value="1"/>
</dbReference>
<proteinExistence type="predicted"/>
<dbReference type="InterPro" id="IPR036188">
    <property type="entry name" value="FAD/NAD-bd_sf"/>
</dbReference>
<evidence type="ECO:0000256" key="2">
    <source>
        <dbReference type="ARBA" id="ARBA00022723"/>
    </source>
</evidence>
<evidence type="ECO:0000313" key="7">
    <source>
        <dbReference type="Proteomes" id="UP000651112"/>
    </source>
</evidence>
<evidence type="ECO:0000256" key="1">
    <source>
        <dbReference type="ARBA" id="ARBA00022485"/>
    </source>
</evidence>
<dbReference type="EMBL" id="JACNYL010000004">
    <property type="protein sequence ID" value="MBD1423398.1"/>
    <property type="molecule type" value="Genomic_DNA"/>
</dbReference>
<evidence type="ECO:0000256" key="4">
    <source>
        <dbReference type="ARBA" id="ARBA00023004"/>
    </source>
</evidence>
<dbReference type="PANTHER" id="PTHR43498:SF1">
    <property type="entry name" value="COB--COM HETERODISULFIDE REDUCTASE IRON-SULFUR SUBUNIT A"/>
    <property type="match status" value="1"/>
</dbReference>
<keyword evidence="1" id="KW-0004">4Fe-4S</keyword>
<dbReference type="PANTHER" id="PTHR43498">
    <property type="entry name" value="FERREDOXIN:COB-COM HETERODISULFIDE REDUCTASE SUBUNIT A"/>
    <property type="match status" value="1"/>
</dbReference>
<comment type="caution">
    <text evidence="6">The sequence shown here is derived from an EMBL/GenBank/DDBJ whole genome shotgun (WGS) entry which is preliminary data.</text>
</comment>
<sequence length="805" mass="89955">MKIQEGFVAAGRLPKTETHRTELAIVGGGLSGVCTAITAARKGVKVTLVQDRPVLGGNSSSEVRLWILGATSHLGNNNRWSREGGVIDEILVENTYINKEGNPLIFDAILLDKVKAEPNITLLLNTAVYEVHKTDDNTIGSVTGFCSQNSTEYVIHAPLFCDASGDGIVGFLSGAAFRMGAERKEEFGEKFAPTEEYGELLGHSMYFYTKDTGRPVKYKAPGFALDVAREIPKFRKFNAKEHGCQLWWLEHGGRMDTVHDTENIKWDLWKVIYGAWDYVKNSGNFPEAETMTLEWVGTIPGKRESRRFEGDYMLRQQDIVEQREHDDAVAYGGWSIDLHPADGVFSEKPGCNQWHAKGVYQIPYRCLYSKNINNLFLGGRLISATHVAFASTRVMATAAHIGQVIGMAAYIAKEKGVEVGELAEVEHHESRITNYESRNTNPEGLIEDNHELRVTSHEQQYLNPRDILTEGFLPDLQHELLKAGQHIPKFSLQDEEDLIQQAKLSASSSFELGKLTADFALPIETAVAQMLPLEAGKVPDITVEVDASEDTELQVELRVSSRTGNYTPDVTLETKSIPLEKGRRTVKLSFSAAMPERAYAFVTFLENAAVSLYRTNTRITGVLTAFNLINKAVSNFGKQTPPEDIGMEAFEFWCPQRRPDGHNLALLVEPALRPFGVEQIKTGVYRPTTAPNAWVASLEDTTPQLKINWEAPQKIRYIDLFFDTDYDHPMESVLMGHPEDVMPFCVRNYKIVDDKGHIVFEKEGNYQSMNRIVLDQPIIASALTIVLERPSDNVPASLFSVRCYS</sequence>